<dbReference type="EMBL" id="JBHSYQ010000001">
    <property type="protein sequence ID" value="MFC6996043.1"/>
    <property type="molecule type" value="Genomic_DNA"/>
</dbReference>
<comment type="caution">
    <text evidence="1">The sequence shown here is derived from an EMBL/GenBank/DDBJ whole genome shotgun (WGS) entry which is preliminary data.</text>
</comment>
<evidence type="ECO:0000313" key="1">
    <source>
        <dbReference type="EMBL" id="MFC6996043.1"/>
    </source>
</evidence>
<proteinExistence type="predicted"/>
<organism evidence="1 2">
    <name type="scientific">Rufibacter roseus</name>
    <dbReference type="NCBI Taxonomy" id="1567108"/>
    <lineage>
        <taxon>Bacteria</taxon>
        <taxon>Pseudomonadati</taxon>
        <taxon>Bacteroidota</taxon>
        <taxon>Cytophagia</taxon>
        <taxon>Cytophagales</taxon>
        <taxon>Hymenobacteraceae</taxon>
        <taxon>Rufibacter</taxon>
    </lineage>
</organism>
<dbReference type="Proteomes" id="UP001596405">
    <property type="component" value="Unassembled WGS sequence"/>
</dbReference>
<keyword evidence="2" id="KW-1185">Reference proteome</keyword>
<sequence>MRFGTFLDATSDFFYTVLYPPRLHSKPYKGNGVYLLYSKVVAEFDFHSMELEKMANLPFQKDSRY</sequence>
<dbReference type="RefSeq" id="WP_066624880.1">
    <property type="nucleotide sequence ID" value="NZ_JBHSYQ010000001.1"/>
</dbReference>
<name>A0ABW2DG81_9BACT</name>
<gene>
    <name evidence="1" type="ORF">ACFQHR_00330</name>
</gene>
<protein>
    <submittedName>
        <fullName evidence="1">Uncharacterized protein</fullName>
    </submittedName>
</protein>
<reference evidence="2" key="1">
    <citation type="journal article" date="2019" name="Int. J. Syst. Evol. Microbiol.">
        <title>The Global Catalogue of Microorganisms (GCM) 10K type strain sequencing project: providing services to taxonomists for standard genome sequencing and annotation.</title>
        <authorList>
            <consortium name="The Broad Institute Genomics Platform"/>
            <consortium name="The Broad Institute Genome Sequencing Center for Infectious Disease"/>
            <person name="Wu L."/>
            <person name="Ma J."/>
        </authorList>
    </citation>
    <scope>NUCLEOTIDE SEQUENCE [LARGE SCALE GENOMIC DNA]</scope>
    <source>
        <strain evidence="2">CGMCC 4.7393</strain>
    </source>
</reference>
<evidence type="ECO:0000313" key="2">
    <source>
        <dbReference type="Proteomes" id="UP001596405"/>
    </source>
</evidence>
<accession>A0ABW2DG81</accession>